<keyword evidence="3" id="KW-1185">Reference proteome</keyword>
<evidence type="ECO:0000256" key="1">
    <source>
        <dbReference type="SAM" id="Phobius"/>
    </source>
</evidence>
<keyword evidence="1" id="KW-0812">Transmembrane</keyword>
<dbReference type="AlphaFoldDB" id="A0A2U2J0E1"/>
<feature type="transmembrane region" description="Helical" evidence="1">
    <location>
        <begin position="90"/>
        <end position="107"/>
    </location>
</feature>
<dbReference type="RefSeq" id="WP_109269916.1">
    <property type="nucleotide sequence ID" value="NZ_QFFF01000001.1"/>
</dbReference>
<comment type="caution">
    <text evidence="2">The sequence shown here is derived from an EMBL/GenBank/DDBJ whole genome shotgun (WGS) entry which is preliminary data.</text>
</comment>
<dbReference type="Proteomes" id="UP000245916">
    <property type="component" value="Unassembled WGS sequence"/>
</dbReference>
<dbReference type="EMBL" id="QFFF01000001">
    <property type="protein sequence ID" value="PWG01777.1"/>
    <property type="molecule type" value="Genomic_DNA"/>
</dbReference>
<feature type="transmembrane region" description="Helical" evidence="1">
    <location>
        <begin position="63"/>
        <end position="84"/>
    </location>
</feature>
<evidence type="ECO:0000313" key="2">
    <source>
        <dbReference type="EMBL" id="PWG01777.1"/>
    </source>
</evidence>
<feature type="transmembrane region" description="Helical" evidence="1">
    <location>
        <begin position="6"/>
        <end position="25"/>
    </location>
</feature>
<protein>
    <submittedName>
        <fullName evidence="2">Uncharacterized protein</fullName>
    </submittedName>
</protein>
<name>A0A2U2J0E1_9SPHN</name>
<keyword evidence="1" id="KW-1133">Transmembrane helix</keyword>
<evidence type="ECO:0000313" key="3">
    <source>
        <dbReference type="Proteomes" id="UP000245916"/>
    </source>
</evidence>
<sequence length="125" mass="13832">MIELLLPLGVLFILYLYLRAVVELIRHWISNRTIREAINKQPEAVGPLIEKLGMESTRWTPRIVGWMIVAGSLALPLIGLLEWATGFDPNLLLALAALAVGLTLVALGRRRARLVLQESRGEPGS</sequence>
<proteinExistence type="predicted"/>
<reference evidence="2 3" key="1">
    <citation type="submission" date="2018-05" db="EMBL/GenBank/DDBJ databases">
        <title>Genome of Sphingosinicella humi QZX222.</title>
        <authorList>
            <person name="Qiao Z."/>
            <person name="Wang G."/>
        </authorList>
    </citation>
    <scope>NUCLEOTIDE SEQUENCE [LARGE SCALE GENOMIC DNA]</scope>
    <source>
        <strain evidence="2 3">QZX222</strain>
    </source>
</reference>
<accession>A0A2U2J0E1</accession>
<organism evidence="2 3">
    <name type="scientific">Allosphingosinicella humi</name>
    <dbReference type="NCBI Taxonomy" id="2068657"/>
    <lineage>
        <taxon>Bacteria</taxon>
        <taxon>Pseudomonadati</taxon>
        <taxon>Pseudomonadota</taxon>
        <taxon>Alphaproteobacteria</taxon>
        <taxon>Sphingomonadales</taxon>
        <taxon>Sphingomonadaceae</taxon>
        <taxon>Allosphingosinicella</taxon>
    </lineage>
</organism>
<gene>
    <name evidence="2" type="ORF">DF286_02000</name>
</gene>
<keyword evidence="1" id="KW-0472">Membrane</keyword>